<sequence>MAQGRERDEGPHSAGGSSLSVRWVQGFPKQNVHFVNDNTICYPCGNFVIFINIETKKKTVLQCSNGIVGVVATNIPYEVVAFSDRKLKPHIHIYSFPGLTRRTKLKGILENPSSARPAKKKEEEEEEEKEDEGGRRKKKKKKKMFTVAPTWLVTPLSQNLNWPFDQSFIAQGGNSFTLSGFVMTSCILSPGATVKPLGMNWESNIILCKKSQPGMDVNQMSFNPMNWRQLCLSSPSTVSMWTIERSDQEHYFKARLVKLPLEDGSFFNETDVVFPQSLPKDLIYGPVLPLSAIAGLVGEEAETFRVSHRNCERARLWSFEFGITGMMMALLTETGGPGVSSILGIHNLGCREDTKVEMLGGS</sequence>
<keyword evidence="10" id="KW-0282">Flagellum</keyword>
<keyword evidence="6" id="KW-0175">Coiled coil</keyword>
<evidence type="ECO:0000313" key="10">
    <source>
        <dbReference type="EMBL" id="KAK2098957.1"/>
    </source>
</evidence>
<evidence type="ECO:0000256" key="3">
    <source>
        <dbReference type="ARBA" id="ARBA00022490"/>
    </source>
</evidence>
<keyword evidence="3" id="KW-0963">Cytoplasm</keyword>
<dbReference type="PANTHER" id="PTHR14885:SF1">
    <property type="entry name" value="CILIA- AND FLAGELLA-ASSOCIATED PROTEIN 43"/>
    <property type="match status" value="1"/>
</dbReference>
<keyword evidence="5" id="KW-0677">Repeat</keyword>
<comment type="subcellular location">
    <subcellularLocation>
        <location evidence="1">Cell projection</location>
        <location evidence="1">Cilium</location>
    </subcellularLocation>
    <subcellularLocation>
        <location evidence="2">Cytoplasm</location>
        <location evidence="2">Cytoskeleton</location>
    </subcellularLocation>
</comment>
<organism evidence="10 11">
    <name type="scientific">Saguinus oedipus</name>
    <name type="common">Cotton-top tamarin</name>
    <name type="synonym">Oedipomidas oedipus</name>
    <dbReference type="NCBI Taxonomy" id="9490"/>
    <lineage>
        <taxon>Eukaryota</taxon>
        <taxon>Metazoa</taxon>
        <taxon>Chordata</taxon>
        <taxon>Craniata</taxon>
        <taxon>Vertebrata</taxon>
        <taxon>Euteleostomi</taxon>
        <taxon>Mammalia</taxon>
        <taxon>Eutheria</taxon>
        <taxon>Euarchontoglires</taxon>
        <taxon>Primates</taxon>
        <taxon>Haplorrhini</taxon>
        <taxon>Platyrrhini</taxon>
        <taxon>Cebidae</taxon>
        <taxon>Callitrichinae</taxon>
        <taxon>Saguinus</taxon>
    </lineage>
</organism>
<comment type="caution">
    <text evidence="10">The sequence shown here is derived from an EMBL/GenBank/DDBJ whole genome shotgun (WGS) entry which is preliminary data.</text>
</comment>
<evidence type="ECO:0000256" key="1">
    <source>
        <dbReference type="ARBA" id="ARBA00004138"/>
    </source>
</evidence>
<evidence type="ECO:0000256" key="6">
    <source>
        <dbReference type="ARBA" id="ARBA00023054"/>
    </source>
</evidence>
<evidence type="ECO:0000256" key="4">
    <source>
        <dbReference type="ARBA" id="ARBA00022574"/>
    </source>
</evidence>
<keyword evidence="4" id="KW-0853">WD repeat</keyword>
<dbReference type="PANTHER" id="PTHR14885">
    <property type="entry name" value="CILIA- AND FLAGELLA-ASSOCIATED PROTEIN 43-RELATED"/>
    <property type="match status" value="1"/>
</dbReference>
<keyword evidence="7" id="KW-0206">Cytoskeleton</keyword>
<evidence type="ECO:0000256" key="7">
    <source>
        <dbReference type="ARBA" id="ARBA00023212"/>
    </source>
</evidence>
<dbReference type="EMBL" id="JASSZA010000011">
    <property type="protein sequence ID" value="KAK2098957.1"/>
    <property type="molecule type" value="Genomic_DNA"/>
</dbReference>
<name>A0ABQ9UPE4_SAGOE</name>
<evidence type="ECO:0000256" key="8">
    <source>
        <dbReference type="ARBA" id="ARBA00023273"/>
    </source>
</evidence>
<evidence type="ECO:0000256" key="2">
    <source>
        <dbReference type="ARBA" id="ARBA00004245"/>
    </source>
</evidence>
<evidence type="ECO:0000256" key="9">
    <source>
        <dbReference type="SAM" id="MobiDB-lite"/>
    </source>
</evidence>
<gene>
    <name evidence="10" type="primary">CFAP43</name>
    <name evidence="10" type="ORF">P7K49_024408</name>
</gene>
<feature type="region of interest" description="Disordered" evidence="9">
    <location>
        <begin position="107"/>
        <end position="142"/>
    </location>
</feature>
<accession>A0ABQ9UPE4</accession>
<dbReference type="Proteomes" id="UP001266305">
    <property type="component" value="Unassembled WGS sequence"/>
</dbReference>
<evidence type="ECO:0000313" key="11">
    <source>
        <dbReference type="Proteomes" id="UP001266305"/>
    </source>
</evidence>
<protein>
    <submittedName>
        <fullName evidence="10">Cilia- and flagella-associated protein 43</fullName>
    </submittedName>
</protein>
<keyword evidence="11" id="KW-1185">Reference proteome</keyword>
<evidence type="ECO:0000256" key="5">
    <source>
        <dbReference type="ARBA" id="ARBA00022737"/>
    </source>
</evidence>
<keyword evidence="10" id="KW-0969">Cilium</keyword>
<keyword evidence="8" id="KW-0966">Cell projection</keyword>
<proteinExistence type="predicted"/>
<reference evidence="10 11" key="1">
    <citation type="submission" date="2023-05" db="EMBL/GenBank/DDBJ databases">
        <title>B98-5 Cell Line De Novo Hybrid Assembly: An Optical Mapping Approach.</title>
        <authorList>
            <person name="Kananen K."/>
            <person name="Auerbach J.A."/>
            <person name="Kautto E."/>
            <person name="Blachly J.S."/>
        </authorList>
    </citation>
    <scope>NUCLEOTIDE SEQUENCE [LARGE SCALE GENOMIC DNA]</scope>
    <source>
        <strain evidence="10">B95-8</strain>
        <tissue evidence="10">Cell line</tissue>
    </source>
</reference>